<organism evidence="1 2">
    <name type="scientific">Araneus ventricosus</name>
    <name type="common">Orbweaver spider</name>
    <name type="synonym">Epeira ventricosa</name>
    <dbReference type="NCBI Taxonomy" id="182803"/>
    <lineage>
        <taxon>Eukaryota</taxon>
        <taxon>Metazoa</taxon>
        <taxon>Ecdysozoa</taxon>
        <taxon>Arthropoda</taxon>
        <taxon>Chelicerata</taxon>
        <taxon>Arachnida</taxon>
        <taxon>Araneae</taxon>
        <taxon>Araneomorphae</taxon>
        <taxon>Entelegynae</taxon>
        <taxon>Araneoidea</taxon>
        <taxon>Araneidae</taxon>
        <taxon>Araneus</taxon>
    </lineage>
</organism>
<dbReference type="AlphaFoldDB" id="A0A4Y2AU58"/>
<dbReference type="EMBL" id="BGPR01000033">
    <property type="protein sequence ID" value="GBL83551.1"/>
    <property type="molecule type" value="Genomic_DNA"/>
</dbReference>
<accession>A0A4Y2AU58</accession>
<keyword evidence="2" id="KW-1185">Reference proteome</keyword>
<protein>
    <submittedName>
        <fullName evidence="1">Uncharacterized protein</fullName>
    </submittedName>
</protein>
<gene>
    <name evidence="1" type="ORF">AVEN_196389_1</name>
</gene>
<comment type="caution">
    <text evidence="1">The sequence shown here is derived from an EMBL/GenBank/DDBJ whole genome shotgun (WGS) entry which is preliminary data.</text>
</comment>
<proteinExistence type="predicted"/>
<name>A0A4Y2AU58_ARAVE</name>
<evidence type="ECO:0000313" key="2">
    <source>
        <dbReference type="Proteomes" id="UP000499080"/>
    </source>
</evidence>
<sequence length="140" mass="15789">MSNRWNSQNGSNLGYELIFAQINGLISSTALTLYITRVTRTTDFSDSRISSALFQRPAVKSEAGKYEQTGDGRKSQCWGSFPPWIKLPRAKGSYWASLSPLSWRREEGHRRFGIDGCPAFSPKVRVREALLKGAERREMG</sequence>
<evidence type="ECO:0000313" key="1">
    <source>
        <dbReference type="EMBL" id="GBL83551.1"/>
    </source>
</evidence>
<dbReference type="Proteomes" id="UP000499080">
    <property type="component" value="Unassembled WGS sequence"/>
</dbReference>
<reference evidence="1 2" key="1">
    <citation type="journal article" date="2019" name="Sci. Rep.">
        <title>Orb-weaving spider Araneus ventricosus genome elucidates the spidroin gene catalogue.</title>
        <authorList>
            <person name="Kono N."/>
            <person name="Nakamura H."/>
            <person name="Ohtoshi R."/>
            <person name="Moran D.A.P."/>
            <person name="Shinohara A."/>
            <person name="Yoshida Y."/>
            <person name="Fujiwara M."/>
            <person name="Mori M."/>
            <person name="Tomita M."/>
            <person name="Arakawa K."/>
        </authorList>
    </citation>
    <scope>NUCLEOTIDE SEQUENCE [LARGE SCALE GENOMIC DNA]</scope>
</reference>